<keyword evidence="2" id="KW-0687">Ribonucleoprotein</keyword>
<dbReference type="RefSeq" id="NP_001360251.1">
    <property type="nucleotide sequence ID" value="NM_001372708.2"/>
</dbReference>
<dbReference type="AGR" id="WB:WBGene00007476"/>
<dbReference type="CTD" id="182452"/>
<dbReference type="AlphaFoldDB" id="U4PBM6"/>
<keyword evidence="2" id="KW-0689">Ribosomal protein</keyword>
<organism evidence="2 3">
    <name type="scientific">Caenorhabditis elegans</name>
    <dbReference type="NCBI Taxonomy" id="6239"/>
    <lineage>
        <taxon>Eukaryota</taxon>
        <taxon>Metazoa</taxon>
        <taxon>Ecdysozoa</taxon>
        <taxon>Nematoda</taxon>
        <taxon>Chromadorea</taxon>
        <taxon>Rhabditida</taxon>
        <taxon>Rhabditina</taxon>
        <taxon>Rhabditomorpha</taxon>
        <taxon>Rhabditoidea</taxon>
        <taxon>Rhabditidae</taxon>
        <taxon>Peloderinae</taxon>
        <taxon>Caenorhabditis</taxon>
    </lineage>
</organism>
<evidence type="ECO:0007829" key="5">
    <source>
        <dbReference type="PeptideAtlas" id="U4PBM6"/>
    </source>
</evidence>
<feature type="compositionally biased region" description="Basic and acidic residues" evidence="1">
    <location>
        <begin position="7"/>
        <end position="20"/>
    </location>
</feature>
<dbReference type="WormBase" id="C09E9.1d">
    <property type="protein sequence ID" value="CE48585"/>
    <property type="gene ID" value="WBGene00007476"/>
</dbReference>
<keyword evidence="3" id="KW-1185">Reference proteome</keyword>
<dbReference type="Proteomes" id="UP000001940">
    <property type="component" value="Chromosome IV"/>
</dbReference>
<name>U4PBM6_CAEEL</name>
<dbReference type="PeptideAtlas" id="U4PBM6"/>
<dbReference type="HOGENOM" id="CLU_2851783_0_0_1"/>
<accession>U4PBM6</accession>
<sequence length="65" mass="7395">MGLGSSKRKEEPPHKSEPKTVGRVKRAGARPDEMIAKYAEVLKTRGILPEYFLVHEAKRCRLSIF</sequence>
<dbReference type="OrthoDB" id="9025707at2759"/>
<dbReference type="Bgee" id="WBGene00007476">
    <property type="expression patterns" value="Expressed in pharyngeal muscle cell (C elegans) and 4 other cell types or tissues"/>
</dbReference>
<dbReference type="GO" id="GO:0005840">
    <property type="term" value="C:ribosome"/>
    <property type="evidence" value="ECO:0007669"/>
    <property type="project" value="UniProtKB-KW"/>
</dbReference>
<keyword evidence="5" id="KW-1267">Proteomics identification</keyword>
<evidence type="ECO:0000256" key="1">
    <source>
        <dbReference type="SAM" id="MobiDB-lite"/>
    </source>
</evidence>
<protein>
    <submittedName>
        <fullName evidence="2">30S ribosomal protein S15</fullName>
    </submittedName>
</protein>
<gene>
    <name evidence="2 4" type="ORF">C09E9.1</name>
    <name evidence="2" type="ORF">CELE_C09E9.1</name>
</gene>
<dbReference type="GeneID" id="182452"/>
<dbReference type="EMBL" id="BX284604">
    <property type="protein sequence ID" value="CDH93269.1"/>
    <property type="molecule type" value="Genomic_DNA"/>
</dbReference>
<evidence type="ECO:0000313" key="3">
    <source>
        <dbReference type="Proteomes" id="UP000001940"/>
    </source>
</evidence>
<evidence type="ECO:0000313" key="4">
    <source>
        <dbReference type="WormBase" id="C09E9.1d"/>
    </source>
</evidence>
<reference evidence="2 3" key="1">
    <citation type="journal article" date="1998" name="Science">
        <title>Genome sequence of the nematode C. elegans: a platform for investigating biology.</title>
        <authorList>
            <consortium name="The C. elegans sequencing consortium"/>
            <person name="Sulson J.E."/>
            <person name="Waterston R."/>
        </authorList>
    </citation>
    <scope>NUCLEOTIDE SEQUENCE [LARGE SCALE GENOMIC DNA]</scope>
    <source>
        <strain evidence="2 3">Bristol N2</strain>
    </source>
</reference>
<dbReference type="SMR" id="U4PBM6"/>
<evidence type="ECO:0000313" key="2">
    <source>
        <dbReference type="EMBL" id="CDH93269.1"/>
    </source>
</evidence>
<dbReference type="ExpressionAtlas" id="U4PBM6">
    <property type="expression patterns" value="baseline and differential"/>
</dbReference>
<feature type="region of interest" description="Disordered" evidence="1">
    <location>
        <begin position="1"/>
        <end position="27"/>
    </location>
</feature>
<proteinExistence type="evidence at protein level"/>